<evidence type="ECO:0000256" key="2">
    <source>
        <dbReference type="SAM" id="Phobius"/>
    </source>
</evidence>
<keyword evidence="2" id="KW-1133">Transmembrane helix</keyword>
<keyword evidence="5" id="KW-1185">Reference proteome</keyword>
<feature type="compositionally biased region" description="Low complexity" evidence="1">
    <location>
        <begin position="213"/>
        <end position="226"/>
    </location>
</feature>
<keyword evidence="3" id="KW-0732">Signal</keyword>
<accession>A0A8K0KZA1</accession>
<reference evidence="4" key="1">
    <citation type="submission" date="2021-07" db="EMBL/GenBank/DDBJ databases">
        <title>Elsinoe batatas strain:CRI-CJ2 Genome sequencing and assembly.</title>
        <authorList>
            <person name="Huang L."/>
        </authorList>
    </citation>
    <scope>NUCLEOTIDE SEQUENCE</scope>
    <source>
        <strain evidence="4">CRI-CJ2</strain>
    </source>
</reference>
<dbReference type="Proteomes" id="UP000809789">
    <property type="component" value="Unassembled WGS sequence"/>
</dbReference>
<evidence type="ECO:0000256" key="1">
    <source>
        <dbReference type="SAM" id="MobiDB-lite"/>
    </source>
</evidence>
<sequence>MLLYFSLAIFLTTAEATCYKPTGVDQGRDFVPCNSFNASNSFCCGAGRTDGLPNDVCMPNGLCSQYEVNQSNIDTMLYWREGCSNADWPDEVCLRNVCPDPAQNDSNGNAPITPCDGTPTSRTWCCGKTRDCCGKGGPDEIVLQQTLVAAPPASRTTSPSVVSSSISAAQSTTSAATSEASSTSSSFYTTSKSGEYTLPAPPSATQAREGGQSSTSVSSEIPTSNSDSEGLSTGAVAGIGVAAGAAGVALFGGLILLCLRRRGRAIAGGGLVRHNSVSPSESASQHPLGPSSMAGYASGPASHVGYPHSAPGGPPMPPPPFSPTNTMGPTSAYPHTMQTMSVFPKYEVSSPTAELGTDRPVRELPADSAVGYGYVKS</sequence>
<evidence type="ECO:0000256" key="3">
    <source>
        <dbReference type="SAM" id="SignalP"/>
    </source>
</evidence>
<evidence type="ECO:0000313" key="5">
    <source>
        <dbReference type="Proteomes" id="UP000809789"/>
    </source>
</evidence>
<feature type="region of interest" description="Disordered" evidence="1">
    <location>
        <begin position="271"/>
        <end position="334"/>
    </location>
</feature>
<dbReference type="OrthoDB" id="5215637at2759"/>
<feature type="compositionally biased region" description="Polar residues" evidence="1">
    <location>
        <begin position="275"/>
        <end position="285"/>
    </location>
</feature>
<protein>
    <submittedName>
        <fullName evidence="4">Uncharacterized protein</fullName>
    </submittedName>
</protein>
<feature type="compositionally biased region" description="Low complexity" evidence="1">
    <location>
        <begin position="171"/>
        <end position="193"/>
    </location>
</feature>
<feature type="region of interest" description="Disordered" evidence="1">
    <location>
        <begin position="171"/>
        <end position="229"/>
    </location>
</feature>
<feature type="transmembrane region" description="Helical" evidence="2">
    <location>
        <begin position="235"/>
        <end position="259"/>
    </location>
</feature>
<feature type="signal peptide" evidence="3">
    <location>
        <begin position="1"/>
        <end position="16"/>
    </location>
</feature>
<dbReference type="AlphaFoldDB" id="A0A8K0KZA1"/>
<comment type="caution">
    <text evidence="4">The sequence shown here is derived from an EMBL/GenBank/DDBJ whole genome shotgun (WGS) entry which is preliminary data.</text>
</comment>
<dbReference type="EMBL" id="JAESVG020000009">
    <property type="protein sequence ID" value="KAG8624741.1"/>
    <property type="molecule type" value="Genomic_DNA"/>
</dbReference>
<feature type="compositionally biased region" description="Pro residues" evidence="1">
    <location>
        <begin position="312"/>
        <end position="322"/>
    </location>
</feature>
<feature type="chain" id="PRO_5035470275" evidence="3">
    <location>
        <begin position="17"/>
        <end position="377"/>
    </location>
</feature>
<feature type="compositionally biased region" description="Basic and acidic residues" evidence="1">
    <location>
        <begin position="356"/>
        <end position="365"/>
    </location>
</feature>
<name>A0A8K0KZA1_9PEZI</name>
<keyword evidence="2" id="KW-0472">Membrane</keyword>
<organism evidence="4 5">
    <name type="scientific">Elsinoe batatas</name>
    <dbReference type="NCBI Taxonomy" id="2601811"/>
    <lineage>
        <taxon>Eukaryota</taxon>
        <taxon>Fungi</taxon>
        <taxon>Dikarya</taxon>
        <taxon>Ascomycota</taxon>
        <taxon>Pezizomycotina</taxon>
        <taxon>Dothideomycetes</taxon>
        <taxon>Dothideomycetidae</taxon>
        <taxon>Myriangiales</taxon>
        <taxon>Elsinoaceae</taxon>
        <taxon>Elsinoe</taxon>
    </lineage>
</organism>
<gene>
    <name evidence="4" type="ORF">KVT40_007808</name>
</gene>
<keyword evidence="2" id="KW-0812">Transmembrane</keyword>
<evidence type="ECO:0000313" key="4">
    <source>
        <dbReference type="EMBL" id="KAG8624741.1"/>
    </source>
</evidence>
<feature type="region of interest" description="Disordered" evidence="1">
    <location>
        <begin position="351"/>
        <end position="377"/>
    </location>
</feature>
<proteinExistence type="predicted"/>